<organism evidence="1 2">
    <name type="scientific">Molorchus minor</name>
    <dbReference type="NCBI Taxonomy" id="1323400"/>
    <lineage>
        <taxon>Eukaryota</taxon>
        <taxon>Metazoa</taxon>
        <taxon>Ecdysozoa</taxon>
        <taxon>Arthropoda</taxon>
        <taxon>Hexapoda</taxon>
        <taxon>Insecta</taxon>
        <taxon>Pterygota</taxon>
        <taxon>Neoptera</taxon>
        <taxon>Endopterygota</taxon>
        <taxon>Coleoptera</taxon>
        <taxon>Polyphaga</taxon>
        <taxon>Cucujiformia</taxon>
        <taxon>Chrysomeloidea</taxon>
        <taxon>Cerambycidae</taxon>
        <taxon>Lamiinae</taxon>
        <taxon>Monochamini</taxon>
        <taxon>Molorchus</taxon>
    </lineage>
</organism>
<keyword evidence="2" id="KW-1185">Reference proteome</keyword>
<protein>
    <submittedName>
        <fullName evidence="1">Uncharacterized protein</fullName>
    </submittedName>
</protein>
<dbReference type="Proteomes" id="UP001162164">
    <property type="component" value="Unassembled WGS sequence"/>
</dbReference>
<name>A0ABQ9JA16_9CUCU</name>
<gene>
    <name evidence="1" type="ORF">NQ317_010111</name>
</gene>
<evidence type="ECO:0000313" key="2">
    <source>
        <dbReference type="Proteomes" id="UP001162164"/>
    </source>
</evidence>
<evidence type="ECO:0000313" key="1">
    <source>
        <dbReference type="EMBL" id="KAJ8975010.1"/>
    </source>
</evidence>
<dbReference type="EMBL" id="JAPWTJ010000891">
    <property type="protein sequence ID" value="KAJ8975010.1"/>
    <property type="molecule type" value="Genomic_DNA"/>
</dbReference>
<sequence>MSETEKKNYRRLILLRGRFGNMVYIRKLISYFFFQQGIGVELVRLLPETHPPTLTNIFAEADSKDDVPLKNLTVLVRGRDGYYYYLAPWERLKFILVTHLLYSPEKTQKTRDITNSRAGERHFIARQHGACVYMLSKSSIIYAVLVSPGFYPKPISCSVQKLTGGDFFDVHLYMYVHT</sequence>
<reference evidence="1" key="1">
    <citation type="journal article" date="2023" name="Insect Mol. Biol.">
        <title>Genome sequencing provides insights into the evolution of gene families encoding plant cell wall-degrading enzymes in longhorned beetles.</title>
        <authorList>
            <person name="Shin N.R."/>
            <person name="Okamura Y."/>
            <person name="Kirsch R."/>
            <person name="Pauchet Y."/>
        </authorList>
    </citation>
    <scope>NUCLEOTIDE SEQUENCE</scope>
    <source>
        <strain evidence="1">MMC_N1</strain>
    </source>
</reference>
<proteinExistence type="predicted"/>
<comment type="caution">
    <text evidence="1">The sequence shown here is derived from an EMBL/GenBank/DDBJ whole genome shotgun (WGS) entry which is preliminary data.</text>
</comment>
<accession>A0ABQ9JA16</accession>